<gene>
    <name evidence="1" type="ORF">TOL_0490</name>
</gene>
<dbReference type="KEGG" id="tol:TOL_0490"/>
<dbReference type="GeneID" id="79175475"/>
<proteinExistence type="predicted"/>
<sequence>MQSRNSCKRTQLLILASTIGIGLWSHPTHQAMAGEPTQQALPTINMAEDLTSGQKVMIENVADVLWMQCPAIKSYASDVQAINAKQLDAYPYQSDIGWVQQTEIEVVISGNPKQIPPEFYASGQHCYYSVGLDFNNPGIFTTKAACKKLCGLTKSDPDFIPLK</sequence>
<organism evidence="1 2">
    <name type="scientific">Thalassolituus oleivorans MIL-1</name>
    <dbReference type="NCBI Taxonomy" id="1298593"/>
    <lineage>
        <taxon>Bacteria</taxon>
        <taxon>Pseudomonadati</taxon>
        <taxon>Pseudomonadota</taxon>
        <taxon>Gammaproteobacteria</taxon>
        <taxon>Oceanospirillales</taxon>
        <taxon>Oceanospirillaceae</taxon>
        <taxon>Thalassolituus</taxon>
    </lineage>
</organism>
<evidence type="ECO:0000313" key="2">
    <source>
        <dbReference type="Proteomes" id="UP000011866"/>
    </source>
</evidence>
<dbReference type="RefSeq" id="WP_015485669.1">
    <property type="nucleotide sequence ID" value="NC_020888.1"/>
</dbReference>
<reference evidence="1 2" key="1">
    <citation type="journal article" date="2013" name="Genome Announc.">
        <title>Genome Sequence of Thalassolituus oleivorans MIL-1 (DSM 14913T).</title>
        <authorList>
            <person name="Golyshin P.N."/>
            <person name="Werner J."/>
            <person name="Chernikova T.N."/>
            <person name="Tran H."/>
            <person name="Ferrer M."/>
            <person name="Yakimov M.M."/>
            <person name="Teeling H."/>
            <person name="Golyshina O.V."/>
        </authorList>
    </citation>
    <scope>NUCLEOTIDE SEQUENCE [LARGE SCALE GENOMIC DNA]</scope>
    <source>
        <strain evidence="1 2">MIL-1</strain>
    </source>
</reference>
<name>M5DZK2_9GAMM</name>
<keyword evidence="2" id="KW-1185">Reference proteome</keyword>
<accession>M5DZK2</accession>
<dbReference type="Proteomes" id="UP000011866">
    <property type="component" value="Chromosome"/>
</dbReference>
<dbReference type="HOGENOM" id="CLU_1626265_0_0_6"/>
<protein>
    <submittedName>
        <fullName evidence="1">Uncharacterized protein</fullName>
    </submittedName>
</protein>
<dbReference type="EMBL" id="HF680312">
    <property type="protein sequence ID" value="CCU70929.1"/>
    <property type="molecule type" value="Genomic_DNA"/>
</dbReference>
<dbReference type="AlphaFoldDB" id="M5DZK2"/>
<evidence type="ECO:0000313" key="1">
    <source>
        <dbReference type="EMBL" id="CCU70929.1"/>
    </source>
</evidence>